<accession>A0ABW0RDZ9</accession>
<comment type="caution">
    <text evidence="1">The sequence shown here is derived from an EMBL/GenBank/DDBJ whole genome shotgun (WGS) entry which is preliminary data.</text>
</comment>
<name>A0ABW0RDZ9_9BACL</name>
<keyword evidence="2" id="KW-1185">Reference proteome</keyword>
<gene>
    <name evidence="1" type="ORF">ACFPOH_13935</name>
</gene>
<dbReference type="RefSeq" id="WP_390310249.1">
    <property type="nucleotide sequence ID" value="NZ_JBHSNQ010000181.1"/>
</dbReference>
<sequence length="141" mass="16568">MNLIQEKQKEIISVIESYRNCQVVVSNEEKQIFNVVSTTGLTWKERSNKWGKIFIGEHRLRIDLDYPVNLFTVEELRKFTQLPLKKELSNKNSYSHINPTVGDIKHDVVRIILYEDKLPQYDFTSPSFRAMLQKIINANVL</sequence>
<protein>
    <submittedName>
        <fullName evidence="1">Uncharacterized protein</fullName>
    </submittedName>
</protein>
<evidence type="ECO:0000313" key="2">
    <source>
        <dbReference type="Proteomes" id="UP001595978"/>
    </source>
</evidence>
<dbReference type="Proteomes" id="UP001595978">
    <property type="component" value="Unassembled WGS sequence"/>
</dbReference>
<reference evidence="2" key="1">
    <citation type="journal article" date="2019" name="Int. J. Syst. Evol. Microbiol.">
        <title>The Global Catalogue of Microorganisms (GCM) 10K type strain sequencing project: providing services to taxonomists for standard genome sequencing and annotation.</title>
        <authorList>
            <consortium name="The Broad Institute Genomics Platform"/>
            <consortium name="The Broad Institute Genome Sequencing Center for Infectious Disease"/>
            <person name="Wu L."/>
            <person name="Ma J."/>
        </authorList>
    </citation>
    <scope>NUCLEOTIDE SEQUENCE [LARGE SCALE GENOMIC DNA]</scope>
    <source>
        <strain evidence="2">CCUG 56331</strain>
    </source>
</reference>
<evidence type="ECO:0000313" key="1">
    <source>
        <dbReference type="EMBL" id="MFC5542806.1"/>
    </source>
</evidence>
<proteinExistence type="predicted"/>
<dbReference type="EMBL" id="JBHSNQ010000181">
    <property type="protein sequence ID" value="MFC5542806.1"/>
    <property type="molecule type" value="Genomic_DNA"/>
</dbReference>
<organism evidence="1 2">
    <name type="scientific">Ureibacillus suwonensis</name>
    <dbReference type="NCBI Taxonomy" id="313007"/>
    <lineage>
        <taxon>Bacteria</taxon>
        <taxon>Bacillati</taxon>
        <taxon>Bacillota</taxon>
        <taxon>Bacilli</taxon>
        <taxon>Bacillales</taxon>
        <taxon>Caryophanaceae</taxon>
        <taxon>Ureibacillus</taxon>
    </lineage>
</organism>